<reference evidence="2" key="1">
    <citation type="submission" date="2023-08" db="EMBL/GenBank/DDBJ databases">
        <title>Reference Genome Resource for the Citrus Pathogen Phytophthora citrophthora.</title>
        <authorList>
            <person name="Moller H."/>
            <person name="Coetzee B."/>
            <person name="Rose L.J."/>
            <person name="Van Niekerk J.M."/>
        </authorList>
    </citation>
    <scope>NUCLEOTIDE SEQUENCE</scope>
    <source>
        <strain evidence="2">STE-U-9442</strain>
    </source>
</reference>
<feature type="compositionally biased region" description="Polar residues" evidence="1">
    <location>
        <begin position="158"/>
        <end position="173"/>
    </location>
</feature>
<comment type="caution">
    <text evidence="2">The sequence shown here is derived from an EMBL/GenBank/DDBJ whole genome shotgun (WGS) entry which is preliminary data.</text>
</comment>
<dbReference type="AlphaFoldDB" id="A0AAD9LBB7"/>
<sequence length="173" mass="19221">MESAAKIAKQALEKDQLRRDRYHSYKVRNNVHFKVGDMVWIFRPPRGTGVTKLAHQWIGPAKISTDGGFDNWIVRREDTGEELVAHCSFLVSYYRPRNQLSVVADEILEDLTKDDELFGDGGQTPRHGEGLTQGTSSGVAVPVQTAGQHRQDVEGTGDNDSTATTTEPSNVPW</sequence>
<dbReference type="Proteomes" id="UP001259832">
    <property type="component" value="Unassembled WGS sequence"/>
</dbReference>
<keyword evidence="3" id="KW-1185">Reference proteome</keyword>
<evidence type="ECO:0000313" key="2">
    <source>
        <dbReference type="EMBL" id="KAK1929362.1"/>
    </source>
</evidence>
<feature type="region of interest" description="Disordered" evidence="1">
    <location>
        <begin position="115"/>
        <end position="173"/>
    </location>
</feature>
<evidence type="ECO:0000256" key="1">
    <source>
        <dbReference type="SAM" id="MobiDB-lite"/>
    </source>
</evidence>
<gene>
    <name evidence="2" type="ORF">P3T76_015114</name>
</gene>
<protein>
    <submittedName>
        <fullName evidence="2">Uncharacterized protein</fullName>
    </submittedName>
</protein>
<dbReference type="EMBL" id="JASMQC010000049">
    <property type="protein sequence ID" value="KAK1929362.1"/>
    <property type="molecule type" value="Genomic_DNA"/>
</dbReference>
<organism evidence="2 3">
    <name type="scientific">Phytophthora citrophthora</name>
    <dbReference type="NCBI Taxonomy" id="4793"/>
    <lineage>
        <taxon>Eukaryota</taxon>
        <taxon>Sar</taxon>
        <taxon>Stramenopiles</taxon>
        <taxon>Oomycota</taxon>
        <taxon>Peronosporomycetes</taxon>
        <taxon>Peronosporales</taxon>
        <taxon>Peronosporaceae</taxon>
        <taxon>Phytophthora</taxon>
    </lineage>
</organism>
<proteinExistence type="predicted"/>
<evidence type="ECO:0000313" key="3">
    <source>
        <dbReference type="Proteomes" id="UP001259832"/>
    </source>
</evidence>
<accession>A0AAD9LBB7</accession>
<name>A0AAD9LBB7_9STRA</name>